<dbReference type="EnsemblMetazoa" id="G23214.1">
    <property type="protein sequence ID" value="G23214.1:cds"/>
    <property type="gene ID" value="G23214"/>
</dbReference>
<accession>A0A8W8KE69</accession>
<dbReference type="CDD" id="cd16179">
    <property type="entry name" value="EFh_HEF_CBN"/>
    <property type="match status" value="1"/>
</dbReference>
<dbReference type="GO" id="GO:0030425">
    <property type="term" value="C:dendrite"/>
    <property type="evidence" value="ECO:0007669"/>
    <property type="project" value="TreeGrafter"/>
</dbReference>
<dbReference type="AlphaFoldDB" id="A0A8W8KE69"/>
<feature type="domain" description="EF-hand" evidence="2">
    <location>
        <begin position="192"/>
        <end position="227"/>
    </location>
</feature>
<dbReference type="Proteomes" id="UP000005408">
    <property type="component" value="Unassembled WGS sequence"/>
</dbReference>
<evidence type="ECO:0000313" key="3">
    <source>
        <dbReference type="EnsemblMetazoa" id="G23214.1:cds"/>
    </source>
</evidence>
<dbReference type="PANTHER" id="PTHR19972:SF10">
    <property type="entry name" value="CALBINDIN-32"/>
    <property type="match status" value="1"/>
</dbReference>
<dbReference type="Pfam" id="PF13499">
    <property type="entry name" value="EF-hand_7"/>
    <property type="match status" value="2"/>
</dbReference>
<dbReference type="RefSeq" id="XP_011452774.3">
    <property type="nucleotide sequence ID" value="XM_011454472.4"/>
</dbReference>
<dbReference type="GO" id="GO:0005829">
    <property type="term" value="C:cytosol"/>
    <property type="evidence" value="ECO:0007669"/>
    <property type="project" value="TreeGrafter"/>
</dbReference>
<dbReference type="InterPro" id="IPR035799">
    <property type="entry name" value="EFh_CBN"/>
</dbReference>
<evidence type="ECO:0000256" key="1">
    <source>
        <dbReference type="ARBA" id="ARBA00022837"/>
    </source>
</evidence>
<evidence type="ECO:0000313" key="4">
    <source>
        <dbReference type="Proteomes" id="UP000005408"/>
    </source>
</evidence>
<dbReference type="GO" id="GO:0043195">
    <property type="term" value="C:terminal bouton"/>
    <property type="evidence" value="ECO:0007669"/>
    <property type="project" value="TreeGrafter"/>
</dbReference>
<feature type="domain" description="EF-hand" evidence="2">
    <location>
        <begin position="108"/>
        <end position="135"/>
    </location>
</feature>
<dbReference type="PROSITE" id="PS50222">
    <property type="entry name" value="EF_HAND_2"/>
    <property type="match status" value="6"/>
</dbReference>
<dbReference type="Gene3D" id="1.10.238.10">
    <property type="entry name" value="EF-hand"/>
    <property type="match status" value="3"/>
</dbReference>
<dbReference type="GO" id="GO:0005509">
    <property type="term" value="F:calcium ion binding"/>
    <property type="evidence" value="ECO:0007669"/>
    <property type="project" value="InterPro"/>
</dbReference>
<organism evidence="3 4">
    <name type="scientific">Magallana gigas</name>
    <name type="common">Pacific oyster</name>
    <name type="synonym">Crassostrea gigas</name>
    <dbReference type="NCBI Taxonomy" id="29159"/>
    <lineage>
        <taxon>Eukaryota</taxon>
        <taxon>Metazoa</taxon>
        <taxon>Spiralia</taxon>
        <taxon>Lophotrochozoa</taxon>
        <taxon>Mollusca</taxon>
        <taxon>Bivalvia</taxon>
        <taxon>Autobranchia</taxon>
        <taxon>Pteriomorphia</taxon>
        <taxon>Ostreida</taxon>
        <taxon>Ostreoidea</taxon>
        <taxon>Ostreidae</taxon>
        <taxon>Magallana</taxon>
    </lineage>
</organism>
<dbReference type="GO" id="GO:0099509">
    <property type="term" value="P:regulation of presynaptic cytosolic calcium ion concentration"/>
    <property type="evidence" value="ECO:0007669"/>
    <property type="project" value="TreeGrafter"/>
</dbReference>
<dbReference type="InterPro" id="IPR002048">
    <property type="entry name" value="EF_hand_dom"/>
</dbReference>
<feature type="domain" description="EF-hand" evidence="2">
    <location>
        <begin position="146"/>
        <end position="181"/>
    </location>
</feature>
<proteinExistence type="predicted"/>
<dbReference type="PROSITE" id="PS00018">
    <property type="entry name" value="EF_HAND_1"/>
    <property type="match status" value="6"/>
</dbReference>
<dbReference type="InterPro" id="IPR051001">
    <property type="entry name" value="Calbindin_Ca-bind"/>
</dbReference>
<dbReference type="InterPro" id="IPR011992">
    <property type="entry name" value="EF-hand-dom_pair"/>
</dbReference>
<keyword evidence="4" id="KW-1185">Reference proteome</keyword>
<dbReference type="GO" id="GO:1900271">
    <property type="term" value="P:regulation of long-term synaptic potentiation"/>
    <property type="evidence" value="ECO:0007669"/>
    <property type="project" value="TreeGrafter"/>
</dbReference>
<name>A0A8W8KE69_MAGGI</name>
<feature type="domain" description="EF-hand" evidence="2">
    <location>
        <begin position="50"/>
        <end position="85"/>
    </location>
</feature>
<dbReference type="SMART" id="SM00054">
    <property type="entry name" value="EFh"/>
    <property type="match status" value="6"/>
</dbReference>
<feature type="domain" description="EF-hand" evidence="2">
    <location>
        <begin position="283"/>
        <end position="318"/>
    </location>
</feature>
<dbReference type="InterPro" id="IPR018247">
    <property type="entry name" value="EF_Hand_1_Ca_BS"/>
</dbReference>
<dbReference type="Pfam" id="PF13202">
    <property type="entry name" value="EF-hand_5"/>
    <property type="match status" value="1"/>
</dbReference>
<dbReference type="GO" id="GO:0005634">
    <property type="term" value="C:nucleus"/>
    <property type="evidence" value="ECO:0007669"/>
    <property type="project" value="TreeGrafter"/>
</dbReference>
<dbReference type="GeneID" id="105346022"/>
<keyword evidence="1" id="KW-0106">Calcium</keyword>
<dbReference type="FunFam" id="1.10.238.10:FF:000262">
    <property type="entry name" value="calbindin-32 isoform X2"/>
    <property type="match status" value="1"/>
</dbReference>
<sequence length="331" mass="38425">MTVDICQKSCKVVKKLIQEIFSTMATSAEDKSSNFLRQFRDLKTREFKLLSAQQFMEVWNHYDTDGNGFIEGSELDSFLTQLVTSINSQDIGPEVVSPTALMDAKTLLMNAFDENSDGKIDIAELAQILPTEETFLLLFRRDNPLESSVEFMKVWREFDKDRSGYIEADELKNFLLHLLKQSKRDNDVSEEQLITYTDTVLQLFDRNKDGKLQLSEMAKLLPVKENFLCRPVFKSASKLTKDDIDKVFRLYDRDNSHYIENEELNGFLKDLMDLVEEDYDEADLIQCREALLRDCDQNHDGKIDYNELRMLLMSYNQVSIDNPGFEQEDSS</sequence>
<reference evidence="3" key="1">
    <citation type="submission" date="2022-08" db="UniProtKB">
        <authorList>
            <consortium name="EnsemblMetazoa"/>
        </authorList>
    </citation>
    <scope>IDENTIFICATION</scope>
    <source>
        <strain evidence="3">05x7-T-G4-1.051#20</strain>
    </source>
</reference>
<feature type="domain" description="EF-hand" evidence="2">
    <location>
        <begin position="239"/>
        <end position="274"/>
    </location>
</feature>
<evidence type="ECO:0000259" key="2">
    <source>
        <dbReference type="PROSITE" id="PS50222"/>
    </source>
</evidence>
<dbReference type="PANTHER" id="PTHR19972">
    <property type="entry name" value="CALBINDIN"/>
    <property type="match status" value="1"/>
</dbReference>
<dbReference type="SUPFAM" id="SSF47473">
    <property type="entry name" value="EF-hand"/>
    <property type="match status" value="2"/>
</dbReference>
<protein>
    <recommendedName>
        <fullName evidence="2">EF-hand domain-containing protein</fullName>
    </recommendedName>
</protein>